<sequence>MTPKEKAEELINKMYQCSIDGLEFNAKQCALIAVNEIYNEIYTYYERYEYWNEVKTEIENL</sequence>
<evidence type="ECO:0000313" key="1">
    <source>
        <dbReference type="EMBL" id="CAB4148380.1"/>
    </source>
</evidence>
<evidence type="ECO:0000313" key="4">
    <source>
        <dbReference type="EMBL" id="CAB4220584.1"/>
    </source>
</evidence>
<dbReference type="EMBL" id="LR797498">
    <property type="protein sequence ID" value="CAB4220584.1"/>
    <property type="molecule type" value="Genomic_DNA"/>
</dbReference>
<evidence type="ECO:0000313" key="2">
    <source>
        <dbReference type="EMBL" id="CAB4178764.1"/>
    </source>
</evidence>
<gene>
    <name evidence="2" type="ORF">UFOVP1027_3</name>
    <name evidence="3" type="ORF">UFOVP1182_21</name>
    <name evidence="4" type="ORF">UFOVP1632_37</name>
    <name evidence="1" type="ORF">UFOVP530_3</name>
</gene>
<reference evidence="2" key="1">
    <citation type="submission" date="2020-05" db="EMBL/GenBank/DDBJ databases">
        <authorList>
            <person name="Chiriac C."/>
            <person name="Salcher M."/>
            <person name="Ghai R."/>
            <person name="Kavagutti S V."/>
        </authorList>
    </citation>
    <scope>NUCLEOTIDE SEQUENCE</scope>
</reference>
<dbReference type="EMBL" id="LR796504">
    <property type="protein sequence ID" value="CAB4148380.1"/>
    <property type="molecule type" value="Genomic_DNA"/>
</dbReference>
<proteinExistence type="predicted"/>
<organism evidence="2">
    <name type="scientific">uncultured Caudovirales phage</name>
    <dbReference type="NCBI Taxonomy" id="2100421"/>
    <lineage>
        <taxon>Viruses</taxon>
        <taxon>Duplodnaviria</taxon>
        <taxon>Heunggongvirae</taxon>
        <taxon>Uroviricota</taxon>
        <taxon>Caudoviricetes</taxon>
        <taxon>Peduoviridae</taxon>
        <taxon>Maltschvirus</taxon>
        <taxon>Maltschvirus maltsch</taxon>
    </lineage>
</organism>
<name>A0A6J5QGG8_9CAUD</name>
<accession>A0A6J5QGG8</accession>
<protein>
    <submittedName>
        <fullName evidence="2">Uncharacterized protein</fullName>
    </submittedName>
</protein>
<dbReference type="EMBL" id="LR796974">
    <property type="protein sequence ID" value="CAB4178764.1"/>
    <property type="molecule type" value="Genomic_DNA"/>
</dbReference>
<evidence type="ECO:0000313" key="3">
    <source>
        <dbReference type="EMBL" id="CAB4188327.1"/>
    </source>
</evidence>
<dbReference type="EMBL" id="LR797121">
    <property type="protein sequence ID" value="CAB4188327.1"/>
    <property type="molecule type" value="Genomic_DNA"/>
</dbReference>